<dbReference type="PATRIC" id="fig|1122241.3.peg.1652"/>
<dbReference type="Pfam" id="PF02080">
    <property type="entry name" value="TrkA_C"/>
    <property type="match status" value="1"/>
</dbReference>
<dbReference type="InterPro" id="IPR036390">
    <property type="entry name" value="WH_DNA-bd_sf"/>
</dbReference>
<dbReference type="Gene3D" id="1.10.10.10">
    <property type="entry name" value="Winged helix-like DNA-binding domain superfamily/Winged helix DNA-binding domain"/>
    <property type="match status" value="1"/>
</dbReference>
<dbReference type="AlphaFoldDB" id="A0A151AY67"/>
<evidence type="ECO:0000313" key="8">
    <source>
        <dbReference type="Proteomes" id="UP000075670"/>
    </source>
</evidence>
<dbReference type="GO" id="GO:0003677">
    <property type="term" value="F:DNA binding"/>
    <property type="evidence" value="ECO:0007669"/>
    <property type="project" value="UniProtKB-KW"/>
</dbReference>
<dbReference type="PANTHER" id="PTHR30445">
    <property type="entry name" value="K(+)_H(+) ANTIPORTER SUBUNIT KHTT"/>
    <property type="match status" value="1"/>
</dbReference>
<dbReference type="OrthoDB" id="226679at2"/>
<dbReference type="Gene3D" id="3.30.70.1450">
    <property type="entry name" value="Regulator of K+ conductance, C-terminal domain"/>
    <property type="match status" value="1"/>
</dbReference>
<dbReference type="RefSeq" id="WP_062283622.1">
    <property type="nucleotide sequence ID" value="NZ_LTBC01000004.1"/>
</dbReference>
<dbReference type="PROSITE" id="PS50949">
    <property type="entry name" value="HTH_GNTR"/>
    <property type="match status" value="1"/>
</dbReference>
<feature type="domain" description="RCK C-terminal" evidence="6">
    <location>
        <begin position="119"/>
        <end position="207"/>
    </location>
</feature>
<dbReference type="CDD" id="cd07377">
    <property type="entry name" value="WHTH_GntR"/>
    <property type="match status" value="1"/>
</dbReference>
<evidence type="ECO:0000256" key="3">
    <source>
        <dbReference type="ARBA" id="ARBA00023163"/>
    </source>
</evidence>
<feature type="coiled-coil region" evidence="4">
    <location>
        <begin position="93"/>
        <end position="120"/>
    </location>
</feature>
<organism evidence="7 8">
    <name type="scientific">Moorella mulderi DSM 14980</name>
    <dbReference type="NCBI Taxonomy" id="1122241"/>
    <lineage>
        <taxon>Bacteria</taxon>
        <taxon>Bacillati</taxon>
        <taxon>Bacillota</taxon>
        <taxon>Clostridia</taxon>
        <taxon>Neomoorellales</taxon>
        <taxon>Neomoorellaceae</taxon>
        <taxon>Neomoorella</taxon>
    </lineage>
</organism>
<keyword evidence="8" id="KW-1185">Reference proteome</keyword>
<dbReference type="InterPro" id="IPR000524">
    <property type="entry name" value="Tscrpt_reg_HTH_GntR"/>
</dbReference>
<evidence type="ECO:0000259" key="6">
    <source>
        <dbReference type="PROSITE" id="PS51202"/>
    </source>
</evidence>
<accession>A0A151AY67</accession>
<dbReference type="SUPFAM" id="SSF116726">
    <property type="entry name" value="TrkA C-terminal domain-like"/>
    <property type="match status" value="1"/>
</dbReference>
<dbReference type="Proteomes" id="UP000075670">
    <property type="component" value="Unassembled WGS sequence"/>
</dbReference>
<sequence>MDYISSEELARYEQIALMIAGEILRGTYNEGERVSGRTILAGQYGVSPETVRKALALLQARQVVEVVPGSGVIILSRQAARDFIEDFHEHNSLEVLERRLDTLIKQRNKLNAEIDKLVKEIVHFKTGMLKNMQNAEEILVSPGSPLVGKSVQEAQLRTVTGVTVTAVRRRGRWYASPGTELRLSAGDLLLVVGNQKAVDRLRRLAEGKPALTDG</sequence>
<dbReference type="Pfam" id="PF00392">
    <property type="entry name" value="GntR"/>
    <property type="match status" value="1"/>
</dbReference>
<gene>
    <name evidence="7" type="ORF">MOMUL_15690</name>
</gene>
<dbReference type="InterPro" id="IPR036388">
    <property type="entry name" value="WH-like_DNA-bd_sf"/>
</dbReference>
<dbReference type="GO" id="GO:0006813">
    <property type="term" value="P:potassium ion transport"/>
    <property type="evidence" value="ECO:0007669"/>
    <property type="project" value="InterPro"/>
</dbReference>
<feature type="domain" description="HTH gntR-type" evidence="5">
    <location>
        <begin position="9"/>
        <end position="77"/>
    </location>
</feature>
<name>A0A151AY67_9FIRM</name>
<keyword evidence="1" id="KW-0805">Transcription regulation</keyword>
<dbReference type="InterPro" id="IPR050144">
    <property type="entry name" value="AAE_transporter"/>
</dbReference>
<evidence type="ECO:0000256" key="1">
    <source>
        <dbReference type="ARBA" id="ARBA00023015"/>
    </source>
</evidence>
<keyword evidence="2 7" id="KW-0238">DNA-binding</keyword>
<reference evidence="7 8" key="1">
    <citation type="submission" date="2016-02" db="EMBL/GenBank/DDBJ databases">
        <title>Genome sequence of Moorella mulderi DSM 14980.</title>
        <authorList>
            <person name="Poehlein A."/>
            <person name="Daniel R."/>
        </authorList>
    </citation>
    <scope>NUCLEOTIDE SEQUENCE [LARGE SCALE GENOMIC DNA]</scope>
    <source>
        <strain evidence="7 8">DSM 14980</strain>
    </source>
</reference>
<dbReference type="GO" id="GO:0003700">
    <property type="term" value="F:DNA-binding transcription factor activity"/>
    <property type="evidence" value="ECO:0007669"/>
    <property type="project" value="InterPro"/>
</dbReference>
<dbReference type="PANTHER" id="PTHR30445:SF8">
    <property type="entry name" value="K(+)_H(+) ANTIPORTER SUBUNIT KHTT"/>
    <property type="match status" value="1"/>
</dbReference>
<dbReference type="SUPFAM" id="SSF46785">
    <property type="entry name" value="Winged helix' DNA-binding domain"/>
    <property type="match status" value="1"/>
</dbReference>
<proteinExistence type="predicted"/>
<evidence type="ECO:0000256" key="4">
    <source>
        <dbReference type="SAM" id="Coils"/>
    </source>
</evidence>
<keyword evidence="3" id="KW-0804">Transcription</keyword>
<evidence type="ECO:0000259" key="5">
    <source>
        <dbReference type="PROSITE" id="PS50949"/>
    </source>
</evidence>
<keyword evidence="4" id="KW-0175">Coiled coil</keyword>
<dbReference type="SMART" id="SM00345">
    <property type="entry name" value="HTH_GNTR"/>
    <property type="match status" value="1"/>
</dbReference>
<evidence type="ECO:0000256" key="2">
    <source>
        <dbReference type="ARBA" id="ARBA00023125"/>
    </source>
</evidence>
<comment type="caution">
    <text evidence="7">The sequence shown here is derived from an EMBL/GenBank/DDBJ whole genome shotgun (WGS) entry which is preliminary data.</text>
</comment>
<dbReference type="PROSITE" id="PS51202">
    <property type="entry name" value="RCK_C"/>
    <property type="match status" value="1"/>
</dbReference>
<protein>
    <submittedName>
        <fullName evidence="7">DNA-binding transcriptional repressor MngR</fullName>
    </submittedName>
</protein>
<dbReference type="EMBL" id="LTBC01000004">
    <property type="protein sequence ID" value="KYH32347.1"/>
    <property type="molecule type" value="Genomic_DNA"/>
</dbReference>
<dbReference type="InterPro" id="IPR036721">
    <property type="entry name" value="RCK_C_sf"/>
</dbReference>
<dbReference type="GO" id="GO:0008324">
    <property type="term" value="F:monoatomic cation transmembrane transporter activity"/>
    <property type="evidence" value="ECO:0007669"/>
    <property type="project" value="InterPro"/>
</dbReference>
<dbReference type="InterPro" id="IPR006037">
    <property type="entry name" value="RCK_C"/>
</dbReference>
<evidence type="ECO:0000313" key="7">
    <source>
        <dbReference type="EMBL" id="KYH32347.1"/>
    </source>
</evidence>